<proteinExistence type="predicted"/>
<reference evidence="1" key="1">
    <citation type="submission" date="2021-02" db="EMBL/GenBank/DDBJ databases">
        <authorList>
            <person name="Steward A R."/>
        </authorList>
    </citation>
    <scope>NUCLEOTIDE SEQUENCE</scope>
</reference>
<keyword evidence="2" id="KW-1185">Reference proteome</keyword>
<evidence type="ECO:0000313" key="1">
    <source>
        <dbReference type="EMBL" id="CAF4815821.1"/>
    </source>
</evidence>
<dbReference type="AlphaFoldDB" id="A0A821Q2G1"/>
<accession>A0A821Q2G1</accession>
<comment type="caution">
    <text evidence="1">The sequence shown here is derived from an EMBL/GenBank/DDBJ whole genome shotgun (WGS) entry which is preliminary data.</text>
</comment>
<gene>
    <name evidence="1" type="ORF">PMACD_LOCUS4322</name>
</gene>
<evidence type="ECO:0000313" key="2">
    <source>
        <dbReference type="Proteomes" id="UP000663880"/>
    </source>
</evidence>
<dbReference type="OrthoDB" id="8065733at2759"/>
<organism evidence="1 2">
    <name type="scientific">Pieris macdunnoughi</name>
    <dbReference type="NCBI Taxonomy" id="345717"/>
    <lineage>
        <taxon>Eukaryota</taxon>
        <taxon>Metazoa</taxon>
        <taxon>Ecdysozoa</taxon>
        <taxon>Arthropoda</taxon>
        <taxon>Hexapoda</taxon>
        <taxon>Insecta</taxon>
        <taxon>Pterygota</taxon>
        <taxon>Neoptera</taxon>
        <taxon>Endopterygota</taxon>
        <taxon>Lepidoptera</taxon>
        <taxon>Glossata</taxon>
        <taxon>Ditrysia</taxon>
        <taxon>Papilionoidea</taxon>
        <taxon>Pieridae</taxon>
        <taxon>Pierinae</taxon>
        <taxon>Pieris</taxon>
    </lineage>
</organism>
<dbReference type="EMBL" id="CAJOBZ010000007">
    <property type="protein sequence ID" value="CAF4815821.1"/>
    <property type="molecule type" value="Genomic_DNA"/>
</dbReference>
<name>A0A821Q2G1_9NEOP</name>
<sequence length="86" mass="10316">MLQKFLEIENEPNTIEKRLSKEEEYCEIFYESTTIRDEEGRCVVKLSFMTGNPQFRQGNLKEIAAKRFEILEKKFITKPETKRRIP</sequence>
<protein>
    <submittedName>
        <fullName evidence="1">Uncharacterized protein</fullName>
    </submittedName>
</protein>
<dbReference type="Proteomes" id="UP000663880">
    <property type="component" value="Unassembled WGS sequence"/>
</dbReference>